<dbReference type="Gene3D" id="3.50.50.60">
    <property type="entry name" value="FAD/NAD(P)-binding domain"/>
    <property type="match status" value="1"/>
</dbReference>
<evidence type="ECO:0000259" key="9">
    <source>
        <dbReference type="Pfam" id="PF01494"/>
    </source>
</evidence>
<dbReference type="Gene3D" id="3.90.1150.10">
    <property type="entry name" value="Aspartate Aminotransferase, domain 1"/>
    <property type="match status" value="1"/>
</dbReference>
<dbReference type="InterPro" id="IPR015421">
    <property type="entry name" value="PyrdxlP-dep_Trfase_major"/>
</dbReference>
<dbReference type="InterPro" id="IPR015424">
    <property type="entry name" value="PyrdxlP-dep_Trfase"/>
</dbReference>
<dbReference type="SUPFAM" id="SSF51905">
    <property type="entry name" value="FAD/NAD(P)-binding domain"/>
    <property type="match status" value="1"/>
</dbReference>
<organism evidence="10 11">
    <name type="scientific">Pseudocercospora musae</name>
    <dbReference type="NCBI Taxonomy" id="113226"/>
    <lineage>
        <taxon>Eukaryota</taxon>
        <taxon>Fungi</taxon>
        <taxon>Dikarya</taxon>
        <taxon>Ascomycota</taxon>
        <taxon>Pezizomycotina</taxon>
        <taxon>Dothideomycetes</taxon>
        <taxon>Dothideomycetidae</taxon>
        <taxon>Mycosphaerellales</taxon>
        <taxon>Mycosphaerellaceae</taxon>
        <taxon>Pseudocercospora</taxon>
    </lineage>
</organism>
<evidence type="ECO:0000256" key="4">
    <source>
        <dbReference type="ARBA" id="ARBA00022827"/>
    </source>
</evidence>
<dbReference type="STRING" id="113226.A0A139I940"/>
<dbReference type="EMBL" id="LFZO01000211">
    <property type="protein sequence ID" value="KXT11267.1"/>
    <property type="molecule type" value="Genomic_DNA"/>
</dbReference>
<evidence type="ECO:0000256" key="1">
    <source>
        <dbReference type="ARBA" id="ARBA00001933"/>
    </source>
</evidence>
<keyword evidence="4" id="KW-0274">FAD</keyword>
<dbReference type="Pfam" id="PF01212">
    <property type="entry name" value="Beta_elim_lyase"/>
    <property type="match status" value="1"/>
</dbReference>
<comment type="caution">
    <text evidence="10">The sequence shown here is derived from an EMBL/GenBank/DDBJ whole genome shotgun (WGS) entry which is preliminary data.</text>
</comment>
<feature type="domain" description="FAD-binding" evidence="9">
    <location>
        <begin position="21"/>
        <end position="388"/>
    </location>
</feature>
<dbReference type="FunFam" id="3.40.640.10:FF:000030">
    <property type="entry name" value="Low-specificity L-threonine aldolase"/>
    <property type="match status" value="1"/>
</dbReference>
<dbReference type="OrthoDB" id="2690153at2759"/>
<reference evidence="10 11" key="1">
    <citation type="submission" date="2015-07" db="EMBL/GenBank/DDBJ databases">
        <title>Comparative genomics of the Sigatoka disease complex on banana suggests a link between parallel evolutionary changes in Pseudocercospora fijiensis and Pseudocercospora eumusae and increased virulence on the banana host.</title>
        <authorList>
            <person name="Chang T.-C."/>
            <person name="Salvucci A."/>
            <person name="Crous P.W."/>
            <person name="Stergiopoulos I."/>
        </authorList>
    </citation>
    <scope>NUCLEOTIDE SEQUENCE [LARGE SCALE GENOMIC DNA]</scope>
    <source>
        <strain evidence="10 11">CBS 116634</strain>
    </source>
</reference>
<evidence type="ECO:0000256" key="5">
    <source>
        <dbReference type="ARBA" id="ARBA00022898"/>
    </source>
</evidence>
<evidence type="ECO:0000256" key="6">
    <source>
        <dbReference type="ARBA" id="ARBA00023002"/>
    </source>
</evidence>
<dbReference type="GO" id="GO:0071949">
    <property type="term" value="F:FAD binding"/>
    <property type="evidence" value="ECO:0007669"/>
    <property type="project" value="InterPro"/>
</dbReference>
<evidence type="ECO:0000256" key="7">
    <source>
        <dbReference type="ARBA" id="ARBA00023239"/>
    </source>
</evidence>
<dbReference type="GO" id="GO:0008732">
    <property type="term" value="F:L-allo-threonine aldolase activity"/>
    <property type="evidence" value="ECO:0007669"/>
    <property type="project" value="TreeGrafter"/>
</dbReference>
<dbReference type="InterPro" id="IPR015422">
    <property type="entry name" value="PyrdxlP-dep_Trfase_small"/>
</dbReference>
<dbReference type="GO" id="GO:0005829">
    <property type="term" value="C:cytosol"/>
    <property type="evidence" value="ECO:0007669"/>
    <property type="project" value="TreeGrafter"/>
</dbReference>
<feature type="domain" description="Aromatic amino acid beta-eliminating lyase/threonine aldolase" evidence="8">
    <location>
        <begin position="739"/>
        <end position="1025"/>
    </location>
</feature>
<dbReference type="Gene3D" id="3.40.30.120">
    <property type="match status" value="1"/>
</dbReference>
<dbReference type="Gene3D" id="3.30.9.10">
    <property type="entry name" value="D-Amino Acid Oxidase, subunit A, domain 2"/>
    <property type="match status" value="1"/>
</dbReference>
<dbReference type="Pfam" id="PF21274">
    <property type="entry name" value="Rng_hyd_C"/>
    <property type="match status" value="1"/>
</dbReference>
<protein>
    <recommendedName>
        <fullName evidence="12">FAD-binding domain-containing protein</fullName>
    </recommendedName>
</protein>
<dbReference type="GO" id="GO:0006545">
    <property type="term" value="P:glycine biosynthetic process"/>
    <property type="evidence" value="ECO:0007669"/>
    <property type="project" value="TreeGrafter"/>
</dbReference>
<dbReference type="CDD" id="cd06502">
    <property type="entry name" value="TA_like"/>
    <property type="match status" value="1"/>
</dbReference>
<proteinExistence type="inferred from homology"/>
<keyword evidence="3" id="KW-0285">Flavoprotein</keyword>
<dbReference type="InterPro" id="IPR001597">
    <property type="entry name" value="ArAA_b-elim_lyase/Thr_aldolase"/>
</dbReference>
<name>A0A139I940_9PEZI</name>
<evidence type="ECO:0000259" key="8">
    <source>
        <dbReference type="Pfam" id="PF01212"/>
    </source>
</evidence>
<dbReference type="PANTHER" id="PTHR48097:SF9">
    <property type="entry name" value="L-THREONINE ALDOLASE"/>
    <property type="match status" value="1"/>
</dbReference>
<evidence type="ECO:0000256" key="3">
    <source>
        <dbReference type="ARBA" id="ARBA00022630"/>
    </source>
</evidence>
<dbReference type="AlphaFoldDB" id="A0A139I940"/>
<dbReference type="PANTHER" id="PTHR48097">
    <property type="entry name" value="L-THREONINE ALDOLASE-RELATED"/>
    <property type="match status" value="1"/>
</dbReference>
<dbReference type="PRINTS" id="PR00420">
    <property type="entry name" value="RNGMNOXGNASE"/>
</dbReference>
<evidence type="ECO:0008006" key="12">
    <source>
        <dbReference type="Google" id="ProtNLM"/>
    </source>
</evidence>
<gene>
    <name evidence="10" type="ORF">AC579_8380</name>
</gene>
<dbReference type="NCBIfam" id="NF041359">
    <property type="entry name" value="GntG_guanitoxin"/>
    <property type="match status" value="1"/>
</dbReference>
<comment type="cofactor">
    <cofactor evidence="1">
        <name>pyridoxal 5'-phosphate</name>
        <dbReference type="ChEBI" id="CHEBI:597326"/>
    </cofactor>
</comment>
<dbReference type="Gene3D" id="3.40.640.10">
    <property type="entry name" value="Type I PLP-dependent aspartate aminotransferase-like (Major domain)"/>
    <property type="match status" value="1"/>
</dbReference>
<sequence>MAASTEYLTNGESPQGDTAIETTFLVVGAGPAGASLGSFLASYGLKGIIVAAAPGTAKEPRAHITNPAALECLRDIGLEEEAKESATPGDCMTHTRWCHDMAGEEFARIYSWGNQPDRKGDYEAASPCRHVDLPQTLLEPILTKYVINHGWNVRFDTTFVSYARETPTGPNISTVKDNLTGKTYKIKSKYLFGCDGARSQVMKQLDLPLIKHPGQGLALNILVEADLSKLMTNRVGNLHYITTPDIEHPPWGWSCVLRMVKPWHEWMFIMLPEPGFTDFSIRPSYDEYEQRVRQLIGDGSIPIKILDASKWYINEIVAERYSDGSIFCLGDSAHRHPPFNGLGSNTCVQDAWNLAWKLAYVERGLADPSLLDTFSLERQPIGAGVIKRANQGLRDHGPVWDALGALAPDVEERKKQHNELKAATPEGRARRKRLNDAIAYTTHEFGGIGIEMNQRYESNAVYFEDEKEPPRPLPTDAVLEHQISTYPGSRLPHAWLNTRAPQERISTIDLAGHGAFCVLTGIGGDAWKNAAHDAVRYLGVKINAYSIGWTQDWEDVYGDWAIRREIEEDGCLLVRPDRTIAWRSVTRRDDASAALLKVLKAILGRAILTRPTLILWHTLQLSVRRAGIFWYANGYAEAMLPRSSCSPVLRRISRPHFLTPPLLAAPSASHSSSRSWPGGVQGGIYPTCLNASATYKAVRHFSINMACGTEQKQANGMNGVNGAKSKTNHWASPGMTAFDFRSDTITKPNGRMLEAVAATTLADDVFQEDLTTNDLEKLIVSITGKEAALFVLSGTMGNQIAIRTHLQGPPHSVVADHRAHIIEWEAGGVASLCGAMCKGAIPSNAKYLTLEDVQKVVDLRDDIHGCPTKLISLENTLGGVIYPLDEIRRISDWAHSHGIIMHCDGARLWEAVAAGAASLKEYCACFDSVSLCFSKGLGAPVGSMIVGTKAFRERARWIRKSIGGGIRQAGVITAAARVAVEDTFLGGKLQACHERARQIAALWKSYGGTTSHPVETNMVWLDVEAAGLSVNKFVELGQKAGLRLLGGRLVVHYQIGEEAIERLDNLFQSIFKGKELHGVVEFSPESMKSAVRFEAYYQPGK</sequence>
<keyword evidence="11" id="KW-1185">Reference proteome</keyword>
<dbReference type="SUPFAM" id="SSF53383">
    <property type="entry name" value="PLP-dependent transferases"/>
    <property type="match status" value="1"/>
</dbReference>
<dbReference type="InterPro" id="IPR002938">
    <property type="entry name" value="FAD-bd"/>
</dbReference>
<evidence type="ECO:0000313" key="11">
    <source>
        <dbReference type="Proteomes" id="UP000073492"/>
    </source>
</evidence>
<dbReference type="GO" id="GO:0016491">
    <property type="term" value="F:oxidoreductase activity"/>
    <property type="evidence" value="ECO:0007669"/>
    <property type="project" value="UniProtKB-KW"/>
</dbReference>
<evidence type="ECO:0000256" key="2">
    <source>
        <dbReference type="ARBA" id="ARBA00006966"/>
    </source>
</evidence>
<dbReference type="GO" id="GO:0006567">
    <property type="term" value="P:L-threonine catabolic process"/>
    <property type="evidence" value="ECO:0007669"/>
    <property type="project" value="TreeGrafter"/>
</dbReference>
<keyword evidence="5" id="KW-0663">Pyridoxal phosphate</keyword>
<evidence type="ECO:0000313" key="10">
    <source>
        <dbReference type="EMBL" id="KXT11267.1"/>
    </source>
</evidence>
<comment type="similarity">
    <text evidence="2">Belongs to the threonine aldolase family.</text>
</comment>
<dbReference type="Proteomes" id="UP000073492">
    <property type="component" value="Unassembled WGS sequence"/>
</dbReference>
<accession>A0A139I940</accession>
<dbReference type="InterPro" id="IPR036188">
    <property type="entry name" value="FAD/NAD-bd_sf"/>
</dbReference>
<dbReference type="InterPro" id="IPR023603">
    <property type="entry name" value="Low_specificity_L-TA-like"/>
</dbReference>
<keyword evidence="7" id="KW-0456">Lyase</keyword>
<keyword evidence="6" id="KW-0560">Oxidoreductase</keyword>
<dbReference type="Pfam" id="PF01494">
    <property type="entry name" value="FAD_binding_3"/>
    <property type="match status" value="1"/>
</dbReference>